<feature type="binding site" evidence="14">
    <location>
        <position position="229"/>
    </location>
    <ligand>
        <name>ATP</name>
        <dbReference type="ChEBI" id="CHEBI:30616"/>
    </ligand>
</feature>
<dbReference type="GO" id="GO:0061710">
    <property type="term" value="F:L-threonylcarbamoyladenylate synthase"/>
    <property type="evidence" value="ECO:0007669"/>
    <property type="project" value="UniProtKB-EC"/>
</dbReference>
<dbReference type="NCBIfam" id="TIGR00057">
    <property type="entry name" value="L-threonylcarbamoyladenylate synthase"/>
    <property type="match status" value="1"/>
</dbReference>
<dbReference type="InterPro" id="IPR017945">
    <property type="entry name" value="DHBP_synth_RibB-like_a/b_dom"/>
</dbReference>
<feature type="binding site" evidence="14">
    <location>
        <position position="67"/>
    </location>
    <ligand>
        <name>L-threonine</name>
        <dbReference type="ChEBI" id="CHEBI:57926"/>
    </ligand>
</feature>
<dbReference type="InterPro" id="IPR038385">
    <property type="entry name" value="Sua5/YwlC_C"/>
</dbReference>
<dbReference type="EC" id="2.7.7.87" evidence="3 13"/>
<organism evidence="16">
    <name type="scientific">Gymnodinialimonas phycosphaerae</name>
    <dbReference type="NCBI Taxonomy" id="2841589"/>
    <lineage>
        <taxon>Bacteria</taxon>
        <taxon>Pseudomonadati</taxon>
        <taxon>Pseudomonadota</taxon>
        <taxon>Alphaproteobacteria</taxon>
        <taxon>Rhodobacterales</taxon>
        <taxon>Paracoccaceae</taxon>
        <taxon>Gymnodinialimonas</taxon>
    </lineage>
</organism>
<keyword evidence="17" id="KW-1185">Reference proteome</keyword>
<keyword evidence="5 13" id="KW-0963">Cytoplasm</keyword>
<feature type="binding site" evidence="14">
    <location>
        <position position="140"/>
    </location>
    <ligand>
        <name>L-threonine</name>
        <dbReference type="ChEBI" id="CHEBI:57926"/>
    </ligand>
</feature>
<feature type="binding site" evidence="14">
    <location>
        <position position="62"/>
    </location>
    <ligand>
        <name>ATP</name>
        <dbReference type="ChEBI" id="CHEBI:30616"/>
    </ligand>
</feature>
<evidence type="ECO:0000256" key="4">
    <source>
        <dbReference type="ARBA" id="ARBA00015492"/>
    </source>
</evidence>
<evidence type="ECO:0000256" key="8">
    <source>
        <dbReference type="ARBA" id="ARBA00022695"/>
    </source>
</evidence>
<feature type="binding site" evidence="14">
    <location>
        <position position="194"/>
    </location>
    <ligand>
        <name>ATP</name>
        <dbReference type="ChEBI" id="CHEBI:30616"/>
    </ligand>
</feature>
<keyword evidence="8 13" id="KW-0548">Nucleotidyltransferase</keyword>
<dbReference type="InterPro" id="IPR010923">
    <property type="entry name" value="T(6)A37_SUA5"/>
</dbReference>
<dbReference type="InterPro" id="IPR005145">
    <property type="entry name" value="Sua5_C"/>
</dbReference>
<comment type="similarity">
    <text evidence="2 13">Belongs to the SUA5 family.</text>
</comment>
<dbReference type="GO" id="GO:0008033">
    <property type="term" value="P:tRNA processing"/>
    <property type="evidence" value="ECO:0007669"/>
    <property type="project" value="UniProtKB-KW"/>
</dbReference>
<evidence type="ECO:0000256" key="14">
    <source>
        <dbReference type="PIRSR" id="PIRSR004930-1"/>
    </source>
</evidence>
<evidence type="ECO:0000313" key="17">
    <source>
        <dbReference type="Proteomes" id="UP000693972"/>
    </source>
</evidence>
<comment type="function">
    <text evidence="13">Required for the formation of a threonylcarbamoyl group on adenosine at position 37 (t(6)A37) in tRNAs that read codons beginning with adenine.</text>
</comment>
<dbReference type="FunFam" id="3.90.870.10:FF:000009">
    <property type="entry name" value="Threonylcarbamoyl-AMP synthase, putative"/>
    <property type="match status" value="1"/>
</dbReference>
<dbReference type="PANTHER" id="PTHR17490">
    <property type="entry name" value="SUA5"/>
    <property type="match status" value="1"/>
</dbReference>
<dbReference type="Proteomes" id="UP000693972">
    <property type="component" value="Unassembled WGS sequence"/>
</dbReference>
<evidence type="ECO:0000313" key="16">
    <source>
        <dbReference type="EMBL" id="QXL86459.1"/>
    </source>
</evidence>
<reference evidence="16 17" key="1">
    <citation type="submission" date="2021-07" db="EMBL/GenBank/DDBJ databases">
        <title>Karlodiniumbacter phycospheric gen. nov., sp. nov., a phycosphere bacterium isolated from karlodinium veneficum.</title>
        <authorList>
            <person name="Peng Y."/>
            <person name="Jiang L."/>
            <person name="Lee J."/>
        </authorList>
    </citation>
    <scope>NUCLEOTIDE SEQUENCE</scope>
    <source>
        <strain evidence="16 17">N5</strain>
    </source>
</reference>
<dbReference type="GO" id="GO:0005737">
    <property type="term" value="C:cytoplasm"/>
    <property type="evidence" value="ECO:0007669"/>
    <property type="project" value="UniProtKB-SubCell"/>
</dbReference>
<evidence type="ECO:0000256" key="9">
    <source>
        <dbReference type="ARBA" id="ARBA00022741"/>
    </source>
</evidence>
<feature type="binding site" evidence="14">
    <location>
        <position position="142"/>
    </location>
    <ligand>
        <name>L-threonine</name>
        <dbReference type="ChEBI" id="CHEBI:57926"/>
    </ligand>
</feature>
<evidence type="ECO:0000256" key="10">
    <source>
        <dbReference type="ARBA" id="ARBA00022840"/>
    </source>
</evidence>
<evidence type="ECO:0000256" key="11">
    <source>
        <dbReference type="ARBA" id="ARBA00029774"/>
    </source>
</evidence>
<evidence type="ECO:0000256" key="7">
    <source>
        <dbReference type="ARBA" id="ARBA00022694"/>
    </source>
</evidence>
<dbReference type="GO" id="GO:0003725">
    <property type="term" value="F:double-stranded RNA binding"/>
    <property type="evidence" value="ECO:0007669"/>
    <property type="project" value="UniProtKB-UniRule"/>
</dbReference>
<feature type="binding site" evidence="14">
    <location>
        <position position="116"/>
    </location>
    <ligand>
        <name>ATP</name>
        <dbReference type="ChEBI" id="CHEBI:30616"/>
    </ligand>
</feature>
<name>A0A975TRN7_9RHOB</name>
<feature type="binding site" evidence="14">
    <location>
        <position position="180"/>
    </location>
    <ligand>
        <name>L-threonine</name>
        <dbReference type="ChEBI" id="CHEBI:57926"/>
    </ligand>
</feature>
<comment type="catalytic activity">
    <reaction evidence="12 13">
        <text>L-threonine + hydrogencarbonate + ATP = L-threonylcarbamoyladenylate + diphosphate + H2O</text>
        <dbReference type="Rhea" id="RHEA:36407"/>
        <dbReference type="ChEBI" id="CHEBI:15377"/>
        <dbReference type="ChEBI" id="CHEBI:17544"/>
        <dbReference type="ChEBI" id="CHEBI:30616"/>
        <dbReference type="ChEBI" id="CHEBI:33019"/>
        <dbReference type="ChEBI" id="CHEBI:57926"/>
        <dbReference type="ChEBI" id="CHEBI:73682"/>
        <dbReference type="EC" id="2.7.7.87"/>
    </reaction>
</comment>
<keyword evidence="6 13" id="KW-0808">Transferase</keyword>
<dbReference type="GO" id="GO:0005524">
    <property type="term" value="F:ATP binding"/>
    <property type="evidence" value="ECO:0007669"/>
    <property type="project" value="UniProtKB-UniRule"/>
</dbReference>
<feature type="binding site" evidence="14">
    <location>
        <position position="120"/>
    </location>
    <ligand>
        <name>L-threonine</name>
        <dbReference type="ChEBI" id="CHEBI:57926"/>
    </ligand>
</feature>
<dbReference type="Gene3D" id="3.90.870.10">
    <property type="entry name" value="DHBP synthase"/>
    <property type="match status" value="1"/>
</dbReference>
<dbReference type="AlphaFoldDB" id="A0A975TRN7"/>
<accession>A0A975TRN7</accession>
<dbReference type="PANTHER" id="PTHR17490:SF16">
    <property type="entry name" value="THREONYLCARBAMOYL-AMP SYNTHASE"/>
    <property type="match status" value="1"/>
</dbReference>
<evidence type="ECO:0000256" key="5">
    <source>
        <dbReference type="ARBA" id="ARBA00022490"/>
    </source>
</evidence>
<dbReference type="PIRSF" id="PIRSF004930">
    <property type="entry name" value="Tln_factor_SUA5"/>
    <property type="match status" value="1"/>
</dbReference>
<feature type="binding site" evidence="14">
    <location>
        <position position="35"/>
    </location>
    <ligand>
        <name>L-threonine</name>
        <dbReference type="ChEBI" id="CHEBI:57926"/>
    </ligand>
</feature>
<keyword evidence="9 13" id="KW-0547">Nucleotide-binding</keyword>
<proteinExistence type="inferred from homology"/>
<dbReference type="SUPFAM" id="SSF55821">
    <property type="entry name" value="YrdC/RibB"/>
    <property type="match status" value="1"/>
</dbReference>
<comment type="subcellular location">
    <subcellularLocation>
        <location evidence="1 13">Cytoplasm</location>
    </subcellularLocation>
</comment>
<dbReference type="InterPro" id="IPR050156">
    <property type="entry name" value="TC-AMP_synthase_SUA5"/>
</dbReference>
<feature type="binding site" evidence="14">
    <location>
        <position position="58"/>
    </location>
    <ligand>
        <name>ATP</name>
        <dbReference type="ChEBI" id="CHEBI:30616"/>
    </ligand>
</feature>
<gene>
    <name evidence="16" type="ORF">KUL25_13390</name>
</gene>
<dbReference type="Pfam" id="PF01300">
    <property type="entry name" value="Sua5_yciO_yrdC"/>
    <property type="match status" value="1"/>
</dbReference>
<dbReference type="EMBL" id="CP078073">
    <property type="protein sequence ID" value="QXL86459.1"/>
    <property type="molecule type" value="Genomic_DNA"/>
</dbReference>
<evidence type="ECO:0000256" key="12">
    <source>
        <dbReference type="ARBA" id="ARBA00048366"/>
    </source>
</evidence>
<evidence type="ECO:0000256" key="1">
    <source>
        <dbReference type="ARBA" id="ARBA00004496"/>
    </source>
</evidence>
<dbReference type="GO" id="GO:0000049">
    <property type="term" value="F:tRNA binding"/>
    <property type="evidence" value="ECO:0007669"/>
    <property type="project" value="TreeGrafter"/>
</dbReference>
<feature type="domain" description="YrdC-like" evidence="15">
    <location>
        <begin position="13"/>
        <end position="198"/>
    </location>
</feature>
<evidence type="ECO:0000259" key="15">
    <source>
        <dbReference type="PROSITE" id="PS51163"/>
    </source>
</evidence>
<protein>
    <recommendedName>
        <fullName evidence="4 13">Threonylcarbamoyl-AMP synthase</fullName>
        <shortName evidence="13">TC-AMP synthase</shortName>
        <ecNumber evidence="3 13">2.7.7.87</ecNumber>
    </recommendedName>
    <alternativeName>
        <fullName evidence="11 13">L-threonylcarbamoyladenylate synthase</fullName>
    </alternativeName>
</protein>
<dbReference type="PROSITE" id="PS51163">
    <property type="entry name" value="YRDC"/>
    <property type="match status" value="1"/>
</dbReference>
<dbReference type="EMBL" id="JAIMBW010000001">
    <property type="protein sequence ID" value="MBY4893759.1"/>
    <property type="molecule type" value="Genomic_DNA"/>
</dbReference>
<evidence type="ECO:0000256" key="3">
    <source>
        <dbReference type="ARBA" id="ARBA00012584"/>
    </source>
</evidence>
<keyword evidence="7 13" id="KW-0819">tRNA processing</keyword>
<evidence type="ECO:0000256" key="2">
    <source>
        <dbReference type="ARBA" id="ARBA00007663"/>
    </source>
</evidence>
<dbReference type="GO" id="GO:0006450">
    <property type="term" value="P:regulation of translational fidelity"/>
    <property type="evidence" value="ECO:0007669"/>
    <property type="project" value="TreeGrafter"/>
</dbReference>
<feature type="binding site" evidence="14">
    <location>
        <position position="150"/>
    </location>
    <ligand>
        <name>ATP</name>
        <dbReference type="ChEBI" id="CHEBI:30616"/>
    </ligand>
</feature>
<keyword evidence="10 13" id="KW-0067">ATP-binding</keyword>
<sequence>MARSRPEMLHDDVAGIARAAEVLRGGGLLALPTETVYGLAADAMNGSAVARIFEAKGRPTFNPLIVHVLSLEAASELAEVGTTARALAAAFWPGPMTLVLPSRGRVADLVSGGLDTLAVRVPAHPLARAVLEAFGGPVAAPSANPSGQISPTLAQHVVDGLGDAVDAVLDGGACGVGLESTILAPGADGVRLLREGGVSREAVESVVGPVVAELTPGRVEAPGQMEKHYAPRTKVVLGGAAAPGDVMIGFGTTAGDFSLSERGDLVEAAARLFATLHAADALAVARGAQVIRVADVPEVGLGRAINDRLRRAAR</sequence>
<dbReference type="InterPro" id="IPR006070">
    <property type="entry name" value="Sua5-like_dom"/>
</dbReference>
<evidence type="ECO:0000256" key="6">
    <source>
        <dbReference type="ARBA" id="ARBA00022679"/>
    </source>
</evidence>
<dbReference type="Gene3D" id="3.40.50.11030">
    <property type="entry name" value="Threonylcarbamoyl-AMP synthase, C-terminal domain"/>
    <property type="match status" value="1"/>
</dbReference>
<evidence type="ECO:0000256" key="13">
    <source>
        <dbReference type="PIRNR" id="PIRNR004930"/>
    </source>
</evidence>
<dbReference type="Pfam" id="PF03481">
    <property type="entry name" value="Sua5_C"/>
    <property type="match status" value="1"/>
</dbReference>